<comment type="caution">
    <text evidence="1">The sequence shown here is derived from an EMBL/GenBank/DDBJ whole genome shotgun (WGS) entry which is preliminary data.</text>
</comment>
<keyword evidence="2" id="KW-1185">Reference proteome</keyword>
<dbReference type="AlphaFoldDB" id="A0A2G5S9A8"/>
<organism evidence="1 2">
    <name type="scientific">Caenorhabditis nigoni</name>
    <dbReference type="NCBI Taxonomy" id="1611254"/>
    <lineage>
        <taxon>Eukaryota</taxon>
        <taxon>Metazoa</taxon>
        <taxon>Ecdysozoa</taxon>
        <taxon>Nematoda</taxon>
        <taxon>Chromadorea</taxon>
        <taxon>Rhabditida</taxon>
        <taxon>Rhabditina</taxon>
        <taxon>Rhabditomorpha</taxon>
        <taxon>Rhabditoidea</taxon>
        <taxon>Rhabditidae</taxon>
        <taxon>Peloderinae</taxon>
        <taxon>Caenorhabditis</taxon>
    </lineage>
</organism>
<name>A0A2G5S9A8_9PELO</name>
<evidence type="ECO:0000313" key="1">
    <source>
        <dbReference type="EMBL" id="PIC11506.1"/>
    </source>
</evidence>
<dbReference type="EMBL" id="PDUG01000077">
    <property type="protein sequence ID" value="PIC11506.1"/>
    <property type="molecule type" value="Genomic_DNA"/>
</dbReference>
<sequence>MADNLRQKLRLHPDGYFIARVVVGLLKIGTSQEVMVLVDPCLCLSDEEEDVDHFAIIGNKLQHRDTGDFQRVNNNGILHSISTARLVQAAVGTWEFKAQIDPKQSCGCHSNFFYDASNHDDEQECSLRKLAGLIANRIREYADCFNMEIPMELTSNLQ</sequence>
<dbReference type="Proteomes" id="UP000230233">
    <property type="component" value="Unassembled WGS sequence"/>
</dbReference>
<dbReference type="OrthoDB" id="5873529at2759"/>
<proteinExistence type="predicted"/>
<accession>A0A2G5S9A8</accession>
<reference evidence="2" key="1">
    <citation type="submission" date="2017-10" db="EMBL/GenBank/DDBJ databases">
        <title>Rapid genome shrinkage in a self-fertile nematode reveals novel sperm competition proteins.</title>
        <authorList>
            <person name="Yin D."/>
            <person name="Schwarz E.M."/>
            <person name="Thomas C.G."/>
            <person name="Felde R.L."/>
            <person name="Korf I.F."/>
            <person name="Cutter A.D."/>
            <person name="Schartner C.M."/>
            <person name="Ralston E.J."/>
            <person name="Meyer B.J."/>
            <person name="Haag E.S."/>
        </authorList>
    </citation>
    <scope>NUCLEOTIDE SEQUENCE [LARGE SCALE GENOMIC DNA]</scope>
    <source>
        <strain evidence="2">JU1422</strain>
    </source>
</reference>
<evidence type="ECO:0000313" key="2">
    <source>
        <dbReference type="Proteomes" id="UP000230233"/>
    </source>
</evidence>
<gene>
    <name evidence="1" type="ORF">B9Z55_029043</name>
</gene>
<protein>
    <submittedName>
        <fullName evidence="1">Uncharacterized protein</fullName>
    </submittedName>
</protein>